<keyword evidence="3" id="KW-1185">Reference proteome</keyword>
<feature type="domain" description="Bet v I/Major latex protein" evidence="1">
    <location>
        <begin position="1"/>
        <end position="109"/>
    </location>
</feature>
<dbReference type="SUPFAM" id="SSF55961">
    <property type="entry name" value="Bet v1-like"/>
    <property type="match status" value="1"/>
</dbReference>
<gene>
    <name evidence="2" type="ORF">RHSIM_Rhsim09G0096000</name>
</gene>
<evidence type="ECO:0000259" key="1">
    <source>
        <dbReference type="SMART" id="SM01037"/>
    </source>
</evidence>
<dbReference type="AlphaFoldDB" id="A0A834LB52"/>
<dbReference type="OrthoDB" id="1858121at2759"/>
<dbReference type="GO" id="GO:0006952">
    <property type="term" value="P:defense response"/>
    <property type="evidence" value="ECO:0007669"/>
    <property type="project" value="InterPro"/>
</dbReference>
<accession>A0A834LB52</accession>
<protein>
    <recommendedName>
        <fullName evidence="1">Bet v I/Major latex protein domain-containing protein</fullName>
    </recommendedName>
</protein>
<organism evidence="2 3">
    <name type="scientific">Rhododendron simsii</name>
    <name type="common">Sims's rhododendron</name>
    <dbReference type="NCBI Taxonomy" id="118357"/>
    <lineage>
        <taxon>Eukaryota</taxon>
        <taxon>Viridiplantae</taxon>
        <taxon>Streptophyta</taxon>
        <taxon>Embryophyta</taxon>
        <taxon>Tracheophyta</taxon>
        <taxon>Spermatophyta</taxon>
        <taxon>Magnoliopsida</taxon>
        <taxon>eudicotyledons</taxon>
        <taxon>Gunneridae</taxon>
        <taxon>Pentapetalae</taxon>
        <taxon>asterids</taxon>
        <taxon>Ericales</taxon>
        <taxon>Ericaceae</taxon>
        <taxon>Ericoideae</taxon>
        <taxon>Rhodoreae</taxon>
        <taxon>Rhododendron</taxon>
    </lineage>
</organism>
<name>A0A834LB52_RHOSS</name>
<reference evidence="2" key="1">
    <citation type="submission" date="2019-11" db="EMBL/GenBank/DDBJ databases">
        <authorList>
            <person name="Liu Y."/>
            <person name="Hou J."/>
            <person name="Li T.-Q."/>
            <person name="Guan C.-H."/>
            <person name="Wu X."/>
            <person name="Wu H.-Z."/>
            <person name="Ling F."/>
            <person name="Zhang R."/>
            <person name="Shi X.-G."/>
            <person name="Ren J.-P."/>
            <person name="Chen E.-F."/>
            <person name="Sun J.-M."/>
        </authorList>
    </citation>
    <scope>NUCLEOTIDE SEQUENCE</scope>
    <source>
        <strain evidence="2">Adult_tree_wgs_1</strain>
        <tissue evidence="2">Leaves</tissue>
    </source>
</reference>
<comment type="caution">
    <text evidence="2">The sequence shown here is derived from an EMBL/GenBank/DDBJ whole genome shotgun (WGS) entry which is preliminary data.</text>
</comment>
<evidence type="ECO:0000313" key="2">
    <source>
        <dbReference type="EMBL" id="KAF7131563.1"/>
    </source>
</evidence>
<dbReference type="Gene3D" id="3.30.530.20">
    <property type="match status" value="1"/>
</dbReference>
<evidence type="ECO:0000313" key="3">
    <source>
        <dbReference type="Proteomes" id="UP000626092"/>
    </source>
</evidence>
<dbReference type="SMART" id="SM01037">
    <property type="entry name" value="Bet_v_1"/>
    <property type="match status" value="1"/>
</dbReference>
<dbReference type="InterPro" id="IPR023393">
    <property type="entry name" value="START-like_dom_sf"/>
</dbReference>
<sequence length="109" mass="12820">MMPLDVNVNNINWMWAKQFTDGKEKTAEDIIKAIDEEKKLVRFKIVERDLMQLYRTFRITVHVDAKFGGNNLVTWIFEYKKLSGDVEDPKSLMDFCIVLTKDIEAPHLK</sequence>
<dbReference type="PANTHER" id="PTHR31907">
    <property type="entry name" value="MLP-LIKE PROTEIN 423"/>
    <property type="match status" value="1"/>
</dbReference>
<dbReference type="InterPro" id="IPR051761">
    <property type="entry name" value="MLP-like_ligand-binding"/>
</dbReference>
<dbReference type="EMBL" id="WJXA01000009">
    <property type="protein sequence ID" value="KAF7131563.1"/>
    <property type="molecule type" value="Genomic_DNA"/>
</dbReference>
<dbReference type="Pfam" id="PF00407">
    <property type="entry name" value="Bet_v_1"/>
    <property type="match status" value="1"/>
</dbReference>
<proteinExistence type="predicted"/>
<dbReference type="Proteomes" id="UP000626092">
    <property type="component" value="Unassembled WGS sequence"/>
</dbReference>
<dbReference type="InterPro" id="IPR000916">
    <property type="entry name" value="Bet_v_I/MLP"/>
</dbReference>